<dbReference type="SUPFAM" id="SSF55347">
    <property type="entry name" value="Glyceraldehyde-3-phosphate dehydrogenase-like, C-terminal domain"/>
    <property type="match status" value="1"/>
</dbReference>
<dbReference type="PANTHER" id="PTHR43377:SF1">
    <property type="entry name" value="BILIVERDIN REDUCTASE A"/>
    <property type="match status" value="1"/>
</dbReference>
<feature type="domain" description="Gfo/Idh/MocA-like oxidoreductase N-terminal" evidence="1">
    <location>
        <begin position="2"/>
        <end position="118"/>
    </location>
</feature>
<dbReference type="InterPro" id="IPR055170">
    <property type="entry name" value="GFO_IDH_MocA-like_dom"/>
</dbReference>
<dbReference type="InterPro" id="IPR051450">
    <property type="entry name" value="Gfo/Idh/MocA_Oxidoreductases"/>
</dbReference>
<dbReference type="EMBL" id="UINC01031376">
    <property type="protein sequence ID" value="SVB17317.1"/>
    <property type="molecule type" value="Genomic_DNA"/>
</dbReference>
<dbReference type="GO" id="GO:0000166">
    <property type="term" value="F:nucleotide binding"/>
    <property type="evidence" value="ECO:0007669"/>
    <property type="project" value="InterPro"/>
</dbReference>
<dbReference type="SUPFAM" id="SSF51735">
    <property type="entry name" value="NAD(P)-binding Rossmann-fold domains"/>
    <property type="match status" value="1"/>
</dbReference>
<evidence type="ECO:0008006" key="4">
    <source>
        <dbReference type="Google" id="ProtNLM"/>
    </source>
</evidence>
<name>A0A382BVU1_9ZZZZ</name>
<reference evidence="3" key="1">
    <citation type="submission" date="2018-05" db="EMBL/GenBank/DDBJ databases">
        <authorList>
            <person name="Lanie J.A."/>
            <person name="Ng W.-L."/>
            <person name="Kazmierczak K.M."/>
            <person name="Andrzejewski T.M."/>
            <person name="Davidsen T.M."/>
            <person name="Wayne K.J."/>
            <person name="Tettelin H."/>
            <person name="Glass J.I."/>
            <person name="Rusch D."/>
            <person name="Podicherti R."/>
            <person name="Tsui H.-C.T."/>
            <person name="Winkler M.E."/>
        </authorList>
    </citation>
    <scope>NUCLEOTIDE SEQUENCE</scope>
</reference>
<gene>
    <name evidence="3" type="ORF">METZ01_LOCUS170171</name>
</gene>
<dbReference type="InterPro" id="IPR000683">
    <property type="entry name" value="Gfo/Idh/MocA-like_OxRdtase_N"/>
</dbReference>
<sequence length="313" mass="34275">MVNIGIIGCGGMGGHHARIINKVEGATLAGVADEIEEKAIGFAEEMQTRAYTDFHDLLPHVDGVMVCTPPFARTDIVADCAVAGKHIFAEKPIGLNMNDAYKMVEAADRAGVTMMMGYVLRFTHPFQVMYETYASGTLGRLVNCWTRRYMPYDTSTRWYGDQSKSGGVALDFASHDIDWVRWVGGDVRRVFGRVDRVRPGIQADEHVHALFSFDEGMGAIDDSWAPGLSDSSIGIVGSEGSIIVERDGTIRQKLCYGEETIVTPEPGETIQEHFIARVQDGKPPKVTGHDALEVLRIVLAIQESSRTGLAVEL</sequence>
<accession>A0A382BVU1</accession>
<dbReference type="AlphaFoldDB" id="A0A382BVU1"/>
<dbReference type="InterPro" id="IPR036291">
    <property type="entry name" value="NAD(P)-bd_dom_sf"/>
</dbReference>
<evidence type="ECO:0000259" key="2">
    <source>
        <dbReference type="Pfam" id="PF22725"/>
    </source>
</evidence>
<feature type="domain" description="GFO/IDH/MocA-like oxidoreductase" evidence="2">
    <location>
        <begin position="126"/>
        <end position="242"/>
    </location>
</feature>
<dbReference type="PANTHER" id="PTHR43377">
    <property type="entry name" value="BILIVERDIN REDUCTASE A"/>
    <property type="match status" value="1"/>
</dbReference>
<dbReference type="Gene3D" id="3.40.50.720">
    <property type="entry name" value="NAD(P)-binding Rossmann-like Domain"/>
    <property type="match status" value="1"/>
</dbReference>
<evidence type="ECO:0000313" key="3">
    <source>
        <dbReference type="EMBL" id="SVB17317.1"/>
    </source>
</evidence>
<evidence type="ECO:0000259" key="1">
    <source>
        <dbReference type="Pfam" id="PF01408"/>
    </source>
</evidence>
<organism evidence="3">
    <name type="scientific">marine metagenome</name>
    <dbReference type="NCBI Taxonomy" id="408172"/>
    <lineage>
        <taxon>unclassified sequences</taxon>
        <taxon>metagenomes</taxon>
        <taxon>ecological metagenomes</taxon>
    </lineage>
</organism>
<dbReference type="Pfam" id="PF01408">
    <property type="entry name" value="GFO_IDH_MocA"/>
    <property type="match status" value="1"/>
</dbReference>
<dbReference type="Gene3D" id="3.30.360.10">
    <property type="entry name" value="Dihydrodipicolinate Reductase, domain 2"/>
    <property type="match status" value="1"/>
</dbReference>
<protein>
    <recommendedName>
        <fullName evidence="4">Gfo/Idh/MocA-like oxidoreductase N-terminal domain-containing protein</fullName>
    </recommendedName>
</protein>
<proteinExistence type="predicted"/>
<dbReference type="Pfam" id="PF22725">
    <property type="entry name" value="GFO_IDH_MocA_C3"/>
    <property type="match status" value="1"/>
</dbReference>